<evidence type="ECO:0000313" key="6">
    <source>
        <dbReference type="Proteomes" id="UP001364472"/>
    </source>
</evidence>
<organism evidence="5 6">
    <name type="scientific">Denitratimonas tolerans</name>
    <dbReference type="NCBI Taxonomy" id="1338420"/>
    <lineage>
        <taxon>Bacteria</taxon>
        <taxon>Pseudomonadati</taxon>
        <taxon>Pseudomonadota</taxon>
        <taxon>Gammaproteobacteria</taxon>
        <taxon>Lysobacterales</taxon>
        <taxon>Lysobacteraceae</taxon>
        <taxon>Denitratimonas</taxon>
    </lineage>
</organism>
<keyword evidence="3" id="KW-0732">Signal</keyword>
<comment type="subcellular location">
    <subcellularLocation>
        <location evidence="1">Membrane</location>
    </subcellularLocation>
</comment>
<evidence type="ECO:0000313" key="5">
    <source>
        <dbReference type="EMBL" id="MEJ1248728.1"/>
    </source>
</evidence>
<evidence type="ECO:0000256" key="1">
    <source>
        <dbReference type="ARBA" id="ARBA00004370"/>
    </source>
</evidence>
<dbReference type="PANTHER" id="PTHR35603:SF2">
    <property type="entry name" value="OUTER MEMBRANE LIPOPROTEIN"/>
    <property type="match status" value="1"/>
</dbReference>
<comment type="caution">
    <text evidence="5">The sequence shown here is derived from an EMBL/GenBank/DDBJ whole genome shotgun (WGS) entry which is preliminary data.</text>
</comment>
<dbReference type="InterPro" id="IPR051407">
    <property type="entry name" value="Bact_OM_lipoprot/Surf_antigen"/>
</dbReference>
<gene>
    <name evidence="5" type="ORF">WB794_03430</name>
</gene>
<reference evidence="5 6" key="1">
    <citation type="journal article" date="2016" name="Antonie Van Leeuwenhoek">
        <title>Denitratimonas tolerans gen. nov., sp. nov., a denitrifying bacterium isolated from a bioreactor for tannery wastewater treatment.</title>
        <authorList>
            <person name="Han S.I."/>
            <person name="Kim J.O."/>
            <person name="Lee Y.R."/>
            <person name="Ekpeghere K.I."/>
            <person name="Koh S.C."/>
            <person name="Whang K.S."/>
        </authorList>
    </citation>
    <scope>NUCLEOTIDE SEQUENCE [LARGE SCALE GENOMIC DNA]</scope>
    <source>
        <strain evidence="5 6">KACC 17565</strain>
    </source>
</reference>
<evidence type="ECO:0000256" key="2">
    <source>
        <dbReference type="ARBA" id="ARBA00023136"/>
    </source>
</evidence>
<dbReference type="PANTHER" id="PTHR35603">
    <property type="match status" value="1"/>
</dbReference>
<feature type="signal peptide" evidence="3">
    <location>
        <begin position="1"/>
        <end position="19"/>
    </location>
</feature>
<dbReference type="GO" id="GO:0019867">
    <property type="term" value="C:outer membrane"/>
    <property type="evidence" value="ECO:0007669"/>
    <property type="project" value="InterPro"/>
</dbReference>
<dbReference type="InterPro" id="IPR008816">
    <property type="entry name" value="Gly_zipper_2TM_dom"/>
</dbReference>
<dbReference type="RefSeq" id="WP_337334441.1">
    <property type="nucleotide sequence ID" value="NZ_JBBDHC010000003.1"/>
</dbReference>
<accession>A0AAW9R3C6</accession>
<dbReference type="PROSITE" id="PS51257">
    <property type="entry name" value="PROKAR_LIPOPROTEIN"/>
    <property type="match status" value="1"/>
</dbReference>
<dbReference type="AlphaFoldDB" id="A0AAW9R3C6"/>
<keyword evidence="6" id="KW-1185">Reference proteome</keyword>
<protein>
    <submittedName>
        <fullName evidence="5">Glycine zipper 2TM domain-containing protein</fullName>
    </submittedName>
</protein>
<feature type="chain" id="PRO_5043869296" evidence="3">
    <location>
        <begin position="20"/>
        <end position="150"/>
    </location>
</feature>
<keyword evidence="2" id="KW-0472">Membrane</keyword>
<proteinExistence type="predicted"/>
<evidence type="ECO:0000259" key="4">
    <source>
        <dbReference type="Pfam" id="PF05433"/>
    </source>
</evidence>
<evidence type="ECO:0000256" key="3">
    <source>
        <dbReference type="SAM" id="SignalP"/>
    </source>
</evidence>
<dbReference type="Proteomes" id="UP001364472">
    <property type="component" value="Unassembled WGS sequence"/>
</dbReference>
<dbReference type="EMBL" id="JBBDHC010000003">
    <property type="protein sequence ID" value="MEJ1248728.1"/>
    <property type="molecule type" value="Genomic_DNA"/>
</dbReference>
<name>A0AAW9R3C6_9GAMM</name>
<feature type="domain" description="Glycine zipper 2TM" evidence="4">
    <location>
        <begin position="62"/>
        <end position="102"/>
    </location>
</feature>
<sequence length="150" mass="15639">MRLRFLFALIPALMLAACAAPGGYYSGQRGYGPPQDGYARCHDCGVVEKIDRVYGERGSSGGGAILGGIIGGIVGNQIGSGSGRAAATAAGAIAGGMVGNNAERNASSAPWYELYIRMDDGRRIVVSQRDLNGVREGAYIHISNGRAYLR</sequence>
<dbReference type="Pfam" id="PF05433">
    <property type="entry name" value="Rick_17kDa_Anti"/>
    <property type="match status" value="1"/>
</dbReference>